<gene>
    <name evidence="1" type="ORF">VBRA1451_LOCUS31202</name>
</gene>
<organism evidence="1">
    <name type="scientific">Vitrella brassicaformis</name>
    <dbReference type="NCBI Taxonomy" id="1169539"/>
    <lineage>
        <taxon>Eukaryota</taxon>
        <taxon>Sar</taxon>
        <taxon>Alveolata</taxon>
        <taxon>Colpodellida</taxon>
        <taxon>Vitrellaceae</taxon>
        <taxon>Vitrella</taxon>
    </lineage>
</organism>
<sequence length="122" mass="13403">MKNVPDTVDDSDMTLPKAEGEMIPAAPLEGHVTVSSDLLNDHTHNALSPLHIGTQFLALQELKIVNEDKPIAVLHQLKLVPFLVLSMLPTKLMSHFVVRPKHLGAVLKMPPQELASVCRCKT</sequence>
<reference evidence="1" key="1">
    <citation type="submission" date="2021-01" db="EMBL/GenBank/DDBJ databases">
        <authorList>
            <person name="Corre E."/>
            <person name="Pelletier E."/>
            <person name="Niang G."/>
            <person name="Scheremetjew M."/>
            <person name="Finn R."/>
            <person name="Kale V."/>
            <person name="Holt S."/>
            <person name="Cochrane G."/>
            <person name="Meng A."/>
            <person name="Brown T."/>
            <person name="Cohen L."/>
        </authorList>
    </citation>
    <scope>NUCLEOTIDE SEQUENCE</scope>
    <source>
        <strain evidence="1">CCMP3346</strain>
    </source>
</reference>
<dbReference type="EMBL" id="HBGB01053269">
    <property type="protein sequence ID" value="CAD9076114.1"/>
    <property type="molecule type" value="Transcribed_RNA"/>
</dbReference>
<protein>
    <submittedName>
        <fullName evidence="1">Uncharacterized protein</fullName>
    </submittedName>
</protein>
<accession>A0A7S1KKG5</accession>
<dbReference type="AlphaFoldDB" id="A0A7S1KKG5"/>
<name>A0A7S1KKG5_9ALVE</name>
<evidence type="ECO:0000313" key="1">
    <source>
        <dbReference type="EMBL" id="CAD9076114.1"/>
    </source>
</evidence>
<proteinExistence type="predicted"/>